<proteinExistence type="predicted"/>
<dbReference type="Proteomes" id="UP000078090">
    <property type="component" value="Unassembled WGS sequence"/>
</dbReference>
<comment type="caution">
    <text evidence="1">The sequence shown here is derived from an EMBL/GenBank/DDBJ whole genome shotgun (WGS) entry which is preliminary data.</text>
</comment>
<dbReference type="EMBL" id="LUUG01000082">
    <property type="protein sequence ID" value="OAI02793.1"/>
    <property type="molecule type" value="Genomic_DNA"/>
</dbReference>
<gene>
    <name evidence="1" type="ORF">A1332_02540</name>
</gene>
<sequence>MSLKNEFESLLVNLDSVREELQLKLHLASMDARDEFAEAEKQWLQVKNKAAEIADESIETSEEYIAKAKIVGEELKEAYQRVAKRLSE</sequence>
<dbReference type="OrthoDB" id="6197894at2"/>
<evidence type="ECO:0000313" key="2">
    <source>
        <dbReference type="Proteomes" id="UP000078090"/>
    </source>
</evidence>
<evidence type="ECO:0000313" key="1">
    <source>
        <dbReference type="EMBL" id="OAI02793.1"/>
    </source>
</evidence>
<protein>
    <submittedName>
        <fullName evidence="1">Uncharacterized protein</fullName>
    </submittedName>
</protein>
<reference evidence="1 2" key="1">
    <citation type="submission" date="2016-03" db="EMBL/GenBank/DDBJ databases">
        <authorList>
            <person name="Ploux O."/>
        </authorList>
    </citation>
    <scope>NUCLEOTIDE SEQUENCE [LARGE SCALE GENOMIC DNA]</scope>
    <source>
        <strain evidence="1 2">R-45363</strain>
    </source>
</reference>
<accession>A0A177MBT9</accession>
<name>A0A177MBT9_METMH</name>
<dbReference type="AlphaFoldDB" id="A0A177MBT9"/>
<dbReference type="RefSeq" id="WP_064009191.1">
    <property type="nucleotide sequence ID" value="NZ_LUUG01000082.1"/>
</dbReference>
<organism evidence="1 2">
    <name type="scientific">Methylomonas methanica</name>
    <dbReference type="NCBI Taxonomy" id="421"/>
    <lineage>
        <taxon>Bacteria</taxon>
        <taxon>Pseudomonadati</taxon>
        <taxon>Pseudomonadota</taxon>
        <taxon>Gammaproteobacteria</taxon>
        <taxon>Methylococcales</taxon>
        <taxon>Methylococcaceae</taxon>
        <taxon>Methylomonas</taxon>
    </lineage>
</organism>